<comment type="caution">
    <text evidence="1">The sequence shown here is derived from an EMBL/GenBank/DDBJ whole genome shotgun (WGS) entry which is preliminary data.</text>
</comment>
<reference evidence="2" key="1">
    <citation type="journal article" date="2019" name="Int. J. Syst. Evol. Microbiol.">
        <title>The Global Catalogue of Microorganisms (GCM) 10K type strain sequencing project: providing services to taxonomists for standard genome sequencing and annotation.</title>
        <authorList>
            <consortium name="The Broad Institute Genomics Platform"/>
            <consortium name="The Broad Institute Genome Sequencing Center for Infectious Disease"/>
            <person name="Wu L."/>
            <person name="Ma J."/>
        </authorList>
    </citation>
    <scope>NUCLEOTIDE SEQUENCE [LARGE SCALE GENOMIC DNA]</scope>
    <source>
        <strain evidence="2">NBRC 108730</strain>
    </source>
</reference>
<evidence type="ECO:0000313" key="1">
    <source>
        <dbReference type="EMBL" id="GMA87491.1"/>
    </source>
</evidence>
<protein>
    <submittedName>
        <fullName evidence="1">Uncharacterized protein</fullName>
    </submittedName>
</protein>
<name>A0ABQ6JGX8_9ACTN</name>
<organism evidence="1 2">
    <name type="scientific">Angustibacter aerolatus</name>
    <dbReference type="NCBI Taxonomy" id="1162965"/>
    <lineage>
        <taxon>Bacteria</taxon>
        <taxon>Bacillati</taxon>
        <taxon>Actinomycetota</taxon>
        <taxon>Actinomycetes</taxon>
        <taxon>Kineosporiales</taxon>
        <taxon>Kineosporiaceae</taxon>
    </lineage>
</organism>
<evidence type="ECO:0000313" key="2">
    <source>
        <dbReference type="Proteomes" id="UP001157017"/>
    </source>
</evidence>
<keyword evidence="2" id="KW-1185">Reference proteome</keyword>
<dbReference type="EMBL" id="BSUZ01000001">
    <property type="protein sequence ID" value="GMA87491.1"/>
    <property type="molecule type" value="Genomic_DNA"/>
</dbReference>
<proteinExistence type="predicted"/>
<sequence>MLANTHVLGLPAAQAPVLELRRLAAGGLFDTYAAMYDRVWDDAEPAWP</sequence>
<dbReference type="Proteomes" id="UP001157017">
    <property type="component" value="Unassembled WGS sequence"/>
</dbReference>
<accession>A0ABQ6JGX8</accession>
<gene>
    <name evidence="1" type="ORF">GCM10025868_27410</name>
</gene>